<protein>
    <submittedName>
        <fullName evidence="1">Uncharacterized protein</fullName>
    </submittedName>
</protein>
<comment type="caution">
    <text evidence="1">The sequence shown here is derived from an EMBL/GenBank/DDBJ whole genome shotgun (WGS) entry which is preliminary data.</text>
</comment>
<dbReference type="Pfam" id="PF19474">
    <property type="entry name" value="DUF6011"/>
    <property type="match status" value="1"/>
</dbReference>
<sequence>MVALTSHVAKADTAKGAGPLRAGIPDQLPEWRLAMRCRGCGRWLTDPASVRDGIGKTCAAREAG</sequence>
<dbReference type="Proteomes" id="UP000192320">
    <property type="component" value="Unassembled WGS sequence"/>
</dbReference>
<keyword evidence="2" id="KW-1185">Reference proteome</keyword>
<gene>
    <name evidence="1" type="ORF">BST33_09990</name>
</gene>
<dbReference type="InterPro" id="IPR046053">
    <property type="entry name" value="DUF6011"/>
</dbReference>
<proteinExistence type="predicted"/>
<evidence type="ECO:0000313" key="2">
    <source>
        <dbReference type="Proteomes" id="UP000192320"/>
    </source>
</evidence>
<name>A0A7I7R5G8_9MYCO</name>
<reference evidence="1 2" key="1">
    <citation type="submission" date="2017-02" db="EMBL/GenBank/DDBJ databases">
        <title>The new phylogeny of genus Mycobacterium.</title>
        <authorList>
            <person name="Tortoli E."/>
            <person name="Trovato A."/>
            <person name="Cirillo D.M."/>
        </authorList>
    </citation>
    <scope>NUCLEOTIDE SEQUENCE [LARGE SCALE GENOMIC DNA]</scope>
    <source>
        <strain evidence="1 2">DSM 45633</strain>
    </source>
</reference>
<accession>A0A7I7R5G8</accession>
<evidence type="ECO:0000313" key="1">
    <source>
        <dbReference type="EMBL" id="ORB01090.1"/>
    </source>
</evidence>
<dbReference type="AlphaFoldDB" id="A0A7I7R5G8"/>
<organism evidence="1 2">
    <name type="scientific">Mycolicibacter minnesotensis</name>
    <dbReference type="NCBI Taxonomy" id="1118379"/>
    <lineage>
        <taxon>Bacteria</taxon>
        <taxon>Bacillati</taxon>
        <taxon>Actinomycetota</taxon>
        <taxon>Actinomycetes</taxon>
        <taxon>Mycobacteriales</taxon>
        <taxon>Mycobacteriaceae</taxon>
        <taxon>Mycolicibacter</taxon>
    </lineage>
</organism>
<dbReference type="EMBL" id="MVHZ01000008">
    <property type="protein sequence ID" value="ORB01090.1"/>
    <property type="molecule type" value="Genomic_DNA"/>
</dbReference>